<organism evidence="1 2">
    <name type="scientific">Komagataella phaffii (strain ATCC 76273 / CBS 7435 / CECT 11047 / NRRL Y-11430 / Wegner 21-1)</name>
    <name type="common">Yeast</name>
    <name type="synonym">Pichia pastoris</name>
    <dbReference type="NCBI Taxonomy" id="981350"/>
    <lineage>
        <taxon>Eukaryota</taxon>
        <taxon>Fungi</taxon>
        <taxon>Dikarya</taxon>
        <taxon>Ascomycota</taxon>
        <taxon>Saccharomycotina</taxon>
        <taxon>Pichiomycetes</taxon>
        <taxon>Pichiales</taxon>
        <taxon>Pichiaceae</taxon>
        <taxon>Komagataella</taxon>
    </lineage>
</organism>
<sequence length="41" mass="4856">MTHSKHQNESPEMIQKEIRPVNQFSVESAREQKSIVKLRAY</sequence>
<dbReference type="Proteomes" id="UP000006853">
    <property type="component" value="Chromosome 3"/>
</dbReference>
<proteinExistence type="predicted"/>
<evidence type="ECO:0000313" key="1">
    <source>
        <dbReference type="EMBL" id="SCV12261.1"/>
    </source>
</evidence>
<evidence type="ECO:0000313" key="2">
    <source>
        <dbReference type="Proteomes" id="UP000006853"/>
    </source>
</evidence>
<gene>
    <name evidence="1" type="ordered locus">PP7435_Chr3-2304</name>
</gene>
<accession>A0A1G4KQH7</accession>
<keyword evidence="2" id="KW-1185">Reference proteome</keyword>
<dbReference type="AlphaFoldDB" id="A0A1G4KQH7"/>
<reference evidence="1 2" key="2">
    <citation type="journal article" date="2016" name="FEMS Yeast Res.">
        <title>Curation of the genome annotation of Pichia pastoris (Komagataella phaffii) CBS7435 from gene level to protein function.</title>
        <authorList>
            <person name="Valli M."/>
            <person name="Tatto N.E."/>
            <person name="Peymann A."/>
            <person name="Gruber C."/>
            <person name="Landes N."/>
            <person name="Ekker H."/>
            <person name="Thallinger G.G."/>
            <person name="Mattanovich D."/>
            <person name="Gasser B."/>
            <person name="Graf A.B."/>
        </authorList>
    </citation>
    <scope>GENOME REANNOTATION</scope>
    <source>
        <strain evidence="1 2">ATCC 76273 / CBS 7435 / CECT 11047 / NRRL Y-11430 / Wegner 21-1</strain>
    </source>
</reference>
<reference evidence="1 2" key="1">
    <citation type="journal article" date="2011" name="J. Biotechnol.">
        <title>High-quality genome sequence of Pichia pastoris CBS7435.</title>
        <authorList>
            <person name="Kuberl A."/>
            <person name="Schneider J."/>
            <person name="Thallinger G.G."/>
            <person name="Anderl I."/>
            <person name="Wibberg D."/>
            <person name="Hajek T."/>
            <person name="Jaenicke S."/>
            <person name="Brinkrolf K."/>
            <person name="Goesmann A."/>
            <person name="Szczepanowski R."/>
            <person name="Puhler A."/>
            <person name="Schwab H."/>
            <person name="Glieder A."/>
            <person name="Pichler H."/>
        </authorList>
    </citation>
    <scope>NUCLEOTIDE SEQUENCE [LARGE SCALE GENOMIC DNA]</scope>
    <source>
        <strain evidence="2">ATCC 76273 / CBS 7435 / CECT 11047 / NRRL Y-11430 / Wegner 21-1</strain>
    </source>
</reference>
<dbReference type="EMBL" id="FR839630">
    <property type="protein sequence ID" value="SCV12261.1"/>
    <property type="molecule type" value="Genomic_DNA"/>
</dbReference>
<protein>
    <submittedName>
        <fullName evidence="1">Uncharacterized protein</fullName>
    </submittedName>
</protein>
<name>A0A1G4KQH7_KOMPC</name>